<comment type="caution">
    <text evidence="1">The sequence shown here is derived from an EMBL/GenBank/DDBJ whole genome shotgun (WGS) entry which is preliminary data.</text>
</comment>
<name>A0ABS7GPR6_9HYPH</name>
<protein>
    <recommendedName>
        <fullName evidence="3">MarR family transcriptional regulator</fullName>
    </recommendedName>
</protein>
<gene>
    <name evidence="1" type="ORF">JNB85_05805</name>
</gene>
<evidence type="ECO:0000313" key="1">
    <source>
        <dbReference type="EMBL" id="MBW9051929.1"/>
    </source>
</evidence>
<dbReference type="SUPFAM" id="SSF46785">
    <property type="entry name" value="Winged helix' DNA-binding domain"/>
    <property type="match status" value="1"/>
</dbReference>
<evidence type="ECO:0000313" key="2">
    <source>
        <dbReference type="Proteomes" id="UP000717752"/>
    </source>
</evidence>
<keyword evidence="2" id="KW-1185">Reference proteome</keyword>
<dbReference type="RefSeq" id="WP_220333420.1">
    <property type="nucleotide sequence ID" value="NZ_JAEUAK010000002.1"/>
</dbReference>
<reference evidence="1 2" key="1">
    <citation type="journal article" date="2021" name="MBio">
        <title>Poor Competitiveness of Bradyrhizobium in Pigeon Pea Root Colonization in Indian Soils.</title>
        <authorList>
            <person name="Chalasani D."/>
            <person name="Basu A."/>
            <person name="Pullabhotla S.V.S.R.N."/>
            <person name="Jorrin B."/>
            <person name="Neal A.L."/>
            <person name="Poole P.S."/>
            <person name="Podile A.R."/>
            <person name="Tkacz A."/>
        </authorList>
    </citation>
    <scope>NUCLEOTIDE SEQUENCE [LARGE SCALE GENOMIC DNA]</scope>
    <source>
        <strain evidence="1 2">HU56</strain>
    </source>
</reference>
<dbReference type="Gene3D" id="1.10.10.10">
    <property type="entry name" value="Winged helix-like DNA-binding domain superfamily/Winged helix DNA-binding domain"/>
    <property type="match status" value="1"/>
</dbReference>
<accession>A0ABS7GPR6</accession>
<dbReference type="EMBL" id="JAEUAK010000002">
    <property type="protein sequence ID" value="MBW9051929.1"/>
    <property type="molecule type" value="Genomic_DNA"/>
</dbReference>
<dbReference type="Proteomes" id="UP000717752">
    <property type="component" value="Unassembled WGS sequence"/>
</dbReference>
<proteinExistence type="predicted"/>
<sequence>MADRVPSPGDRRVKLVRATEKGAETKNELLAAYHRPPPELASLSEGDLDALVRILGKLHAEGA</sequence>
<dbReference type="InterPro" id="IPR036388">
    <property type="entry name" value="WH-like_DNA-bd_sf"/>
</dbReference>
<dbReference type="InterPro" id="IPR036390">
    <property type="entry name" value="WH_DNA-bd_sf"/>
</dbReference>
<evidence type="ECO:0008006" key="3">
    <source>
        <dbReference type="Google" id="ProtNLM"/>
    </source>
</evidence>
<organism evidence="1 2">
    <name type="scientific">Rhizobium mesosinicum</name>
    <dbReference type="NCBI Taxonomy" id="335017"/>
    <lineage>
        <taxon>Bacteria</taxon>
        <taxon>Pseudomonadati</taxon>
        <taxon>Pseudomonadota</taxon>
        <taxon>Alphaproteobacteria</taxon>
        <taxon>Hyphomicrobiales</taxon>
        <taxon>Rhizobiaceae</taxon>
        <taxon>Rhizobium/Agrobacterium group</taxon>
        <taxon>Rhizobium</taxon>
    </lineage>
</organism>